<dbReference type="SUPFAM" id="SSF48208">
    <property type="entry name" value="Six-hairpin glycosidases"/>
    <property type="match status" value="1"/>
</dbReference>
<dbReference type="GO" id="GO:0005975">
    <property type="term" value="P:carbohydrate metabolic process"/>
    <property type="evidence" value="ECO:0007669"/>
    <property type="project" value="InterPro"/>
</dbReference>
<dbReference type="EMBL" id="CP080572">
    <property type="protein sequence ID" value="USH00622.1"/>
    <property type="molecule type" value="Genomic_DNA"/>
</dbReference>
<dbReference type="InterPro" id="IPR008928">
    <property type="entry name" value="6-hairpin_glycosidase_sf"/>
</dbReference>
<dbReference type="RefSeq" id="WP_251950117.1">
    <property type="nucleotide sequence ID" value="NZ_CP080572.1"/>
</dbReference>
<evidence type="ECO:0000313" key="3">
    <source>
        <dbReference type="Proteomes" id="UP001056425"/>
    </source>
</evidence>
<dbReference type="InterPro" id="IPR010598">
    <property type="entry name" value="C5-epim_C"/>
</dbReference>
<gene>
    <name evidence="2" type="ORF">K1720_04035</name>
</gene>
<dbReference type="AlphaFoldDB" id="A0A9E7MC87"/>
<evidence type="ECO:0000313" key="2">
    <source>
        <dbReference type="EMBL" id="USH00622.1"/>
    </source>
</evidence>
<dbReference type="Proteomes" id="UP001056425">
    <property type="component" value="Chromosome"/>
</dbReference>
<dbReference type="GO" id="GO:0047464">
    <property type="term" value="F:heparosan-N-sulfate-glucuronate 5-epimerase activity"/>
    <property type="evidence" value="ECO:0007669"/>
    <property type="project" value="InterPro"/>
</dbReference>
<dbReference type="InterPro" id="IPR039721">
    <property type="entry name" value="C5-epimerase"/>
</dbReference>
<dbReference type="PANTHER" id="PTHR13174:SF3">
    <property type="entry name" value="D-GLUCURONYL C5-EPIMERASE"/>
    <property type="match status" value="1"/>
</dbReference>
<reference evidence="2 3" key="1">
    <citation type="submission" date="2021-08" db="EMBL/GenBank/DDBJ databases">
        <title>Thermococcus onnuriiensis IOH2.</title>
        <authorList>
            <person name="Park Y.-J."/>
        </authorList>
    </citation>
    <scope>NUCLEOTIDE SEQUENCE [LARGE SCALE GENOMIC DNA]</scope>
    <source>
        <strain evidence="2 3">IOH2</strain>
    </source>
</reference>
<dbReference type="PROSITE" id="PS51257">
    <property type="entry name" value="PROKAR_LIPOPROTEIN"/>
    <property type="match status" value="1"/>
</dbReference>
<dbReference type="GeneID" id="72777486"/>
<evidence type="ECO:0000259" key="1">
    <source>
        <dbReference type="Pfam" id="PF06662"/>
    </source>
</evidence>
<dbReference type="Pfam" id="PF06662">
    <property type="entry name" value="C5-epim_C"/>
    <property type="match status" value="1"/>
</dbReference>
<feature type="domain" description="D-glucuronyl C5-epimerase C-terminal" evidence="1">
    <location>
        <begin position="332"/>
        <end position="498"/>
    </location>
</feature>
<keyword evidence="3" id="KW-1185">Reference proteome</keyword>
<dbReference type="KEGG" id="thei:K1720_04035"/>
<sequence>MREVKIITFIVIMMLSLGCITVEDNISHSPPNEKVEVYIQVEEKSAVFEFSSFQVKVGNKTINELNKPVFVGYVQKKDNETEIIFVANVKATDWYGKKVTSKKLIALKLPAGERALVTLEIYYEDETLMIKVNPYKSGIIGKTVPEEIFMSPEEALVKRLQEIYGEIPPKISEEIQKNREIQEKFLEKYTTTGNLTYLRSYRDSFYVIRVFGEMAKWKKLTALDVKAFNITLKANNEYYSLYPSPQRDFSVVIFSKDTPYYSPIRIKGSLNISLPFLYYKGRGLSYYPVSALHWAEIYFQRGSYEKALRILNDLHDLIYYGEHNGEEYALFLNYFHFENSSIPWVSGYAQGMGAGLYAKAYQLTGKKEYLNTAKLLLNSFDLPLDMNGFVANTKYGPWYLEYNYNSNELVLNGHIIALQGLYYYWEVTKDEKAWKLFQKGVESTKKGLQLFDTGSWSKYSNIHGDASEFYHRLHIRLLKWLYDVTNDEYFLHYAEKWNDYLIYRGLPPEELG</sequence>
<dbReference type="PANTHER" id="PTHR13174">
    <property type="entry name" value="D-GLUCURONYL C5-EPIMERASE"/>
    <property type="match status" value="1"/>
</dbReference>
<name>A0A9E7MC87_9EURY</name>
<dbReference type="GO" id="GO:0015012">
    <property type="term" value="P:heparan sulfate proteoglycan biosynthetic process"/>
    <property type="evidence" value="ECO:0007669"/>
    <property type="project" value="InterPro"/>
</dbReference>
<accession>A0A9E7MC87</accession>
<organism evidence="2 3">
    <name type="scientific">Thermococcus argininiproducens</name>
    <dbReference type="NCBI Taxonomy" id="2866384"/>
    <lineage>
        <taxon>Archaea</taxon>
        <taxon>Methanobacteriati</taxon>
        <taxon>Methanobacteriota</taxon>
        <taxon>Thermococci</taxon>
        <taxon>Thermococcales</taxon>
        <taxon>Thermococcaceae</taxon>
        <taxon>Thermococcus</taxon>
    </lineage>
</organism>
<proteinExistence type="predicted"/>
<protein>
    <submittedName>
        <fullName evidence="2">D-glucuronyl C5-epimerase family protein</fullName>
    </submittedName>
</protein>